<sequence>MSSLSNRTALVTGAGQGNGAAIARGLAAEGARVIATDINSDAARATADAIVASGGEAKSALLDVTSDVEAARLADDLDASGWAVDLLVNNAGICPRQPLESEGFQRAWELTMNINLNGVMNVSRAFLPHLKKKGGTIVNIASIAAFVSVPSTLAYMASKSGVKGLTQALAVELAPHGIRVNAIAPGQIATPMLQPSLDNEVRRRQIEAGIVLGRVGRPEELVGPAVFLSSEMSSFVTGVTLPVDGGFTAI</sequence>
<evidence type="ECO:0000313" key="2">
    <source>
        <dbReference type="EMBL" id="PHP66771.1"/>
    </source>
</evidence>
<dbReference type="Gene3D" id="3.40.50.720">
    <property type="entry name" value="NAD(P)-binding Rossmann-like Domain"/>
    <property type="match status" value="1"/>
</dbReference>
<evidence type="ECO:0000313" key="3">
    <source>
        <dbReference type="Proteomes" id="UP000221168"/>
    </source>
</evidence>
<dbReference type="PRINTS" id="PR00080">
    <property type="entry name" value="SDRFAMILY"/>
</dbReference>
<dbReference type="PANTHER" id="PTHR42760">
    <property type="entry name" value="SHORT-CHAIN DEHYDROGENASES/REDUCTASES FAMILY MEMBER"/>
    <property type="match status" value="1"/>
</dbReference>
<comment type="caution">
    <text evidence="2">The sequence shown here is derived from an EMBL/GenBank/DDBJ whole genome shotgun (WGS) entry which is preliminary data.</text>
</comment>
<dbReference type="GO" id="GO:0030497">
    <property type="term" value="P:fatty acid elongation"/>
    <property type="evidence" value="ECO:0007669"/>
    <property type="project" value="TreeGrafter"/>
</dbReference>
<dbReference type="Proteomes" id="UP000221168">
    <property type="component" value="Unassembled WGS sequence"/>
</dbReference>
<dbReference type="OrthoDB" id="7568484at2"/>
<dbReference type="FunFam" id="3.40.50.720:FF:000084">
    <property type="entry name" value="Short-chain dehydrogenase reductase"/>
    <property type="match status" value="1"/>
</dbReference>
<dbReference type="Pfam" id="PF13561">
    <property type="entry name" value="adh_short_C2"/>
    <property type="match status" value="1"/>
</dbReference>
<organism evidence="2 3">
    <name type="scientific">Zhengella mangrovi</name>
    <dbReference type="NCBI Taxonomy" id="1982044"/>
    <lineage>
        <taxon>Bacteria</taxon>
        <taxon>Pseudomonadati</taxon>
        <taxon>Pseudomonadota</taxon>
        <taxon>Alphaproteobacteria</taxon>
        <taxon>Hyphomicrobiales</taxon>
        <taxon>Notoacmeibacteraceae</taxon>
        <taxon>Zhengella</taxon>
    </lineage>
</organism>
<dbReference type="InterPro" id="IPR036291">
    <property type="entry name" value="NAD(P)-bd_dom_sf"/>
</dbReference>
<proteinExistence type="inferred from homology"/>
<comment type="similarity">
    <text evidence="1">Belongs to the short-chain dehydrogenases/reductases (SDR) family.</text>
</comment>
<dbReference type="AlphaFoldDB" id="A0A2G1QMT1"/>
<dbReference type="RefSeq" id="WP_099306537.1">
    <property type="nucleotide sequence ID" value="NZ_PDVP01000006.1"/>
</dbReference>
<name>A0A2G1QMT1_9HYPH</name>
<dbReference type="GO" id="GO:0016616">
    <property type="term" value="F:oxidoreductase activity, acting on the CH-OH group of donors, NAD or NADP as acceptor"/>
    <property type="evidence" value="ECO:0007669"/>
    <property type="project" value="TreeGrafter"/>
</dbReference>
<reference evidence="2 3" key="1">
    <citation type="submission" date="2017-10" db="EMBL/GenBank/DDBJ databases">
        <title>Sedimentibacterium mangrovi gen. nov., sp. nov., a novel member of family Phyllobacteriacea isolated from mangrove sediment.</title>
        <authorList>
            <person name="Liao H."/>
            <person name="Tian Y."/>
        </authorList>
    </citation>
    <scope>NUCLEOTIDE SEQUENCE [LARGE SCALE GENOMIC DNA]</scope>
    <source>
        <strain evidence="2 3">X9-2-2</strain>
    </source>
</reference>
<dbReference type="SUPFAM" id="SSF51735">
    <property type="entry name" value="NAD(P)-binding Rossmann-fold domains"/>
    <property type="match status" value="1"/>
</dbReference>
<keyword evidence="3" id="KW-1185">Reference proteome</keyword>
<evidence type="ECO:0000256" key="1">
    <source>
        <dbReference type="ARBA" id="ARBA00006484"/>
    </source>
</evidence>
<dbReference type="EMBL" id="PDVP01000006">
    <property type="protein sequence ID" value="PHP66771.1"/>
    <property type="molecule type" value="Genomic_DNA"/>
</dbReference>
<dbReference type="PRINTS" id="PR00081">
    <property type="entry name" value="GDHRDH"/>
</dbReference>
<dbReference type="InterPro" id="IPR002347">
    <property type="entry name" value="SDR_fam"/>
</dbReference>
<accession>A0A2G1QMT1</accession>
<dbReference type="PANTHER" id="PTHR42760:SF135">
    <property type="entry name" value="BLL7886 PROTEIN"/>
    <property type="match status" value="1"/>
</dbReference>
<protein>
    <submittedName>
        <fullName evidence="2">3-oxoacyl-ACP reductase</fullName>
    </submittedName>
</protein>
<gene>
    <name evidence="2" type="ORF">CSC94_11730</name>
</gene>